<dbReference type="EMBL" id="JAAABJ010000461">
    <property type="protein sequence ID" value="NAW50818.1"/>
    <property type="molecule type" value="Genomic_DNA"/>
</dbReference>
<evidence type="ECO:0000313" key="1">
    <source>
        <dbReference type="EMBL" id="NAW50818.1"/>
    </source>
</evidence>
<dbReference type="Proteomes" id="UP000553459">
    <property type="component" value="Unassembled WGS sequence"/>
</dbReference>
<keyword evidence="2" id="KW-1185">Reference proteome</keyword>
<reference evidence="1 2" key="1">
    <citation type="submission" date="2019-11" db="EMBL/GenBank/DDBJ databases">
        <title>Characterization of Elizabethkingia argenteiflava sp. nov., isolated from inner surface of Soybean Pods.</title>
        <authorList>
            <person name="Mo S."/>
        </authorList>
    </citation>
    <scope>NUCLEOTIDE SEQUENCE [LARGE SCALE GENOMIC DNA]</scope>
    <source>
        <strain evidence="1 2">YB22</strain>
    </source>
</reference>
<dbReference type="RefSeq" id="WP_166519120.1">
    <property type="nucleotide sequence ID" value="NZ_JAAABJ010000461.1"/>
</dbReference>
<sequence length="68" mass="7515">MHSCNQAGRIACIPKCAPSAFPEVRAACLPAIIQGQRTNQIHSIIRLWHCLVVRGTVWHCGTGLYFVL</sequence>
<accession>A0A845PWW7</accession>
<protein>
    <submittedName>
        <fullName evidence="1">Uncharacterized protein</fullName>
    </submittedName>
</protein>
<evidence type="ECO:0000313" key="2">
    <source>
        <dbReference type="Proteomes" id="UP000553459"/>
    </source>
</evidence>
<gene>
    <name evidence="1" type="ORF">GNY06_05305</name>
</gene>
<dbReference type="AlphaFoldDB" id="A0A845PWW7"/>
<proteinExistence type="predicted"/>
<organism evidence="1 2">
    <name type="scientific">Elizabethkingia argenteiflava</name>
    <dbReference type="NCBI Taxonomy" id="2681556"/>
    <lineage>
        <taxon>Bacteria</taxon>
        <taxon>Pseudomonadati</taxon>
        <taxon>Bacteroidota</taxon>
        <taxon>Flavobacteriia</taxon>
        <taxon>Flavobacteriales</taxon>
        <taxon>Weeksellaceae</taxon>
        <taxon>Elizabethkingia</taxon>
    </lineage>
</organism>
<name>A0A845PWW7_9FLAO</name>
<comment type="caution">
    <text evidence="1">The sequence shown here is derived from an EMBL/GenBank/DDBJ whole genome shotgun (WGS) entry which is preliminary data.</text>
</comment>